<dbReference type="InterPro" id="IPR051531">
    <property type="entry name" value="N-acetyltransferase"/>
</dbReference>
<dbReference type="SUPFAM" id="SSF55729">
    <property type="entry name" value="Acyl-CoA N-acyltransferases (Nat)"/>
    <property type="match status" value="1"/>
</dbReference>
<keyword evidence="1" id="KW-0808">Transferase</keyword>
<dbReference type="AlphaFoldDB" id="A0A9W6SGB6"/>
<dbReference type="Proteomes" id="UP001165079">
    <property type="component" value="Unassembled WGS sequence"/>
</dbReference>
<comment type="similarity">
    <text evidence="3">Belongs to the acetyltransferase family. RimJ subfamily.</text>
</comment>
<name>A0A9W6SGB6_9ACTN</name>
<evidence type="ECO:0000259" key="4">
    <source>
        <dbReference type="PROSITE" id="PS51186"/>
    </source>
</evidence>
<accession>A0A9W6SGB6</accession>
<proteinExistence type="inferred from homology"/>
<comment type="caution">
    <text evidence="5">The sequence shown here is derived from an EMBL/GenBank/DDBJ whole genome shotgun (WGS) entry which is preliminary data.</text>
</comment>
<evidence type="ECO:0000313" key="5">
    <source>
        <dbReference type="EMBL" id="GLZ76634.1"/>
    </source>
</evidence>
<dbReference type="EMBL" id="BSTX01000001">
    <property type="protein sequence ID" value="GLZ76634.1"/>
    <property type="molecule type" value="Genomic_DNA"/>
</dbReference>
<dbReference type="InterPro" id="IPR000182">
    <property type="entry name" value="GNAT_dom"/>
</dbReference>
<sequence>MGWPVVLTEGRLSLRPYKRSDARAWSDLRRANEGWLSRWEPTSLGSWHDTHTVASFRALHRELKRTARAGTAMPFAVCWDGNFVGQLTVGNIVRRAFRSAYIGYWVDKGHAGLGIIPTSVALVVDHCFSRGGLHRIEVNIQPDNRPSQRVVEKLGFRKEALHERYLYIDGAWRDHIGYAVTMEDVLERGGMMERARGLLKAH</sequence>
<evidence type="ECO:0000256" key="3">
    <source>
        <dbReference type="ARBA" id="ARBA00038502"/>
    </source>
</evidence>
<dbReference type="Gene3D" id="3.40.630.30">
    <property type="match status" value="1"/>
</dbReference>
<reference evidence="5" key="1">
    <citation type="submission" date="2023-03" db="EMBL/GenBank/DDBJ databases">
        <title>Actinorhabdospora filicis NBRC 111898.</title>
        <authorList>
            <person name="Ichikawa N."/>
            <person name="Sato H."/>
            <person name="Tonouchi N."/>
        </authorList>
    </citation>
    <scope>NUCLEOTIDE SEQUENCE</scope>
    <source>
        <strain evidence="5">NBRC 111898</strain>
    </source>
</reference>
<dbReference type="Pfam" id="PF13302">
    <property type="entry name" value="Acetyltransf_3"/>
    <property type="match status" value="1"/>
</dbReference>
<feature type="domain" description="N-acetyltransferase" evidence="4">
    <location>
        <begin position="12"/>
        <end position="183"/>
    </location>
</feature>
<dbReference type="PANTHER" id="PTHR43792:SF8">
    <property type="entry name" value="[RIBOSOMAL PROTEIN US5]-ALANINE N-ACETYLTRANSFERASE"/>
    <property type="match status" value="1"/>
</dbReference>
<dbReference type="GO" id="GO:0005737">
    <property type="term" value="C:cytoplasm"/>
    <property type="evidence" value="ECO:0007669"/>
    <property type="project" value="TreeGrafter"/>
</dbReference>
<keyword evidence="2" id="KW-0012">Acyltransferase</keyword>
<evidence type="ECO:0000256" key="1">
    <source>
        <dbReference type="ARBA" id="ARBA00022679"/>
    </source>
</evidence>
<evidence type="ECO:0000313" key="6">
    <source>
        <dbReference type="Proteomes" id="UP001165079"/>
    </source>
</evidence>
<dbReference type="PANTHER" id="PTHR43792">
    <property type="entry name" value="GNAT FAMILY, PUTATIVE (AFU_ORTHOLOGUE AFUA_3G00765)-RELATED-RELATED"/>
    <property type="match status" value="1"/>
</dbReference>
<dbReference type="InterPro" id="IPR016181">
    <property type="entry name" value="Acyl_CoA_acyltransferase"/>
</dbReference>
<dbReference type="GO" id="GO:0008999">
    <property type="term" value="F:protein-N-terminal-alanine acetyltransferase activity"/>
    <property type="evidence" value="ECO:0007669"/>
    <property type="project" value="TreeGrafter"/>
</dbReference>
<dbReference type="PROSITE" id="PS51186">
    <property type="entry name" value="GNAT"/>
    <property type="match status" value="1"/>
</dbReference>
<evidence type="ECO:0000256" key="2">
    <source>
        <dbReference type="ARBA" id="ARBA00023315"/>
    </source>
</evidence>
<gene>
    <name evidence="5" type="ORF">Afil01_14410</name>
</gene>
<protein>
    <submittedName>
        <fullName evidence="5">N-acetyltransferase GCN5</fullName>
    </submittedName>
</protein>
<keyword evidence="6" id="KW-1185">Reference proteome</keyword>
<organism evidence="5 6">
    <name type="scientific">Actinorhabdospora filicis</name>
    <dbReference type="NCBI Taxonomy" id="1785913"/>
    <lineage>
        <taxon>Bacteria</taxon>
        <taxon>Bacillati</taxon>
        <taxon>Actinomycetota</taxon>
        <taxon>Actinomycetes</taxon>
        <taxon>Micromonosporales</taxon>
        <taxon>Micromonosporaceae</taxon>
        <taxon>Actinorhabdospora</taxon>
    </lineage>
</organism>